<proteinExistence type="predicted"/>
<accession>A0AAE3MHH3</accession>
<name>A0AAE3MHH3_9BACT</name>
<gene>
    <name evidence="1" type="ORF">OM074_20765</name>
</gene>
<sequence>MMDMDISFFQKIYNEDILYHYTKTSTAIDYILHNHQLKFNGGRNSNDPIESREADRRTVYFGSEVDKPNRKEDVEASAFLHKYLSELENQFQQICFCKNYLPQGSDKGIISRFKGNEELFGFSKPRMWDQYADKYFGVCIAFSKEKILTLNKSKIELIEDDIEYLSFEEIWCKKIGDIQGGYLKEVGVDNYKKQLKEGLQQSFFIKHKDYQGENEYRIGTYYNKEKCIIENIKGELVFHKSIMLDVSGCIEAIFMSSYANDKQKEDLLNYANKYSIPLVEMNWKYDSFEARDYKKRIEFIEKMIKNKASEN</sequence>
<dbReference type="Pfam" id="PF11185">
    <property type="entry name" value="DUF2971"/>
    <property type="match status" value="1"/>
</dbReference>
<keyword evidence="2" id="KW-1185">Reference proteome</keyword>
<reference evidence="1" key="1">
    <citation type="submission" date="2022-10" db="EMBL/GenBank/DDBJ databases">
        <authorList>
            <person name="Yu W.X."/>
        </authorList>
    </citation>
    <scope>NUCLEOTIDE SEQUENCE</scope>
    <source>
        <strain evidence="1">D04</strain>
    </source>
</reference>
<organism evidence="1 2">
    <name type="scientific">Plebeiibacterium marinum</name>
    <dbReference type="NCBI Taxonomy" id="2992111"/>
    <lineage>
        <taxon>Bacteria</taxon>
        <taxon>Pseudomonadati</taxon>
        <taxon>Bacteroidota</taxon>
        <taxon>Bacteroidia</taxon>
        <taxon>Marinilabiliales</taxon>
        <taxon>Marinilabiliaceae</taxon>
        <taxon>Plebeiibacterium</taxon>
    </lineage>
</organism>
<dbReference type="AlphaFoldDB" id="A0AAE3MHH3"/>
<dbReference type="RefSeq" id="WP_301202617.1">
    <property type="nucleotide sequence ID" value="NZ_JAPDPI010000088.1"/>
</dbReference>
<evidence type="ECO:0000313" key="2">
    <source>
        <dbReference type="Proteomes" id="UP001207408"/>
    </source>
</evidence>
<comment type="caution">
    <text evidence="1">The sequence shown here is derived from an EMBL/GenBank/DDBJ whole genome shotgun (WGS) entry which is preliminary data.</text>
</comment>
<dbReference type="InterPro" id="IPR021352">
    <property type="entry name" value="DUF2971"/>
</dbReference>
<evidence type="ECO:0000313" key="1">
    <source>
        <dbReference type="EMBL" id="MCW3808068.1"/>
    </source>
</evidence>
<dbReference type="Proteomes" id="UP001207408">
    <property type="component" value="Unassembled WGS sequence"/>
</dbReference>
<dbReference type="EMBL" id="JAPDPI010000088">
    <property type="protein sequence ID" value="MCW3808068.1"/>
    <property type="molecule type" value="Genomic_DNA"/>
</dbReference>
<protein>
    <submittedName>
        <fullName evidence="1">DUF2971 domain-containing protein</fullName>
    </submittedName>
</protein>